<reference evidence="2 3" key="1">
    <citation type="submission" date="2024-06" db="EMBL/GenBank/DDBJ databases">
        <title>The Natural Products Discovery Center: Release of the First 8490 Sequenced Strains for Exploring Actinobacteria Biosynthetic Diversity.</title>
        <authorList>
            <person name="Kalkreuter E."/>
            <person name="Kautsar S.A."/>
            <person name="Yang D."/>
            <person name="Bader C.D."/>
            <person name="Teijaro C.N."/>
            <person name="Fluegel L."/>
            <person name="Davis C.M."/>
            <person name="Simpson J.R."/>
            <person name="Lauterbach L."/>
            <person name="Steele A.D."/>
            <person name="Gui C."/>
            <person name="Meng S."/>
            <person name="Li G."/>
            <person name="Viehrig K."/>
            <person name="Ye F."/>
            <person name="Su P."/>
            <person name="Kiefer A.F."/>
            <person name="Nichols A."/>
            <person name="Cepeda A.J."/>
            <person name="Yan W."/>
            <person name="Fan B."/>
            <person name="Jiang Y."/>
            <person name="Adhikari A."/>
            <person name="Zheng C.-J."/>
            <person name="Schuster L."/>
            <person name="Cowan T.M."/>
            <person name="Smanski M.J."/>
            <person name="Chevrette M.G."/>
            <person name="De Carvalho L.P.S."/>
            <person name="Shen B."/>
        </authorList>
    </citation>
    <scope>NUCLEOTIDE SEQUENCE [LARGE SCALE GENOMIC DNA]</scope>
    <source>
        <strain evidence="2 3">NPDC052347</strain>
    </source>
</reference>
<keyword evidence="3" id="KW-1185">Reference proteome</keyword>
<dbReference type="InterPro" id="IPR018490">
    <property type="entry name" value="cNMP-bd_dom_sf"/>
</dbReference>
<dbReference type="PROSITE" id="PS50042">
    <property type="entry name" value="CNMP_BINDING_3"/>
    <property type="match status" value="1"/>
</dbReference>
<feature type="domain" description="Cyclic nucleotide-binding" evidence="1">
    <location>
        <begin position="6"/>
        <end position="75"/>
    </location>
</feature>
<dbReference type="Proteomes" id="UP001552594">
    <property type="component" value="Unassembled WGS sequence"/>
</dbReference>
<name>A0ABV3JZ91_STRON</name>
<dbReference type="InterPro" id="IPR000595">
    <property type="entry name" value="cNMP-bd_dom"/>
</dbReference>
<dbReference type="CDD" id="cd00038">
    <property type="entry name" value="CAP_ED"/>
    <property type="match status" value="1"/>
</dbReference>
<protein>
    <submittedName>
        <fullName evidence="2">Cyclic nucleotide-binding domain-containing protein</fullName>
    </submittedName>
</protein>
<dbReference type="RefSeq" id="WP_109280241.1">
    <property type="nucleotide sequence ID" value="NZ_JBFAUK010000012.1"/>
</dbReference>
<evidence type="ECO:0000313" key="2">
    <source>
        <dbReference type="EMBL" id="MEV5508205.1"/>
    </source>
</evidence>
<accession>A0ABV3JZ91</accession>
<sequence>MGHGGLFAALPEGRREALLAIAREVKYPVGSRIFEEGGRADRFWVVNTGTVALDLHVPGRRAAVIDTVGPGELLGWSWLFPPHHWHLGAQATGEVGAWEFGADSVRALCARDPELDHALLMYVSETIGKRLRSARTRLLDLYGPAGSGQLR</sequence>
<gene>
    <name evidence="2" type="ORF">AB0L16_17245</name>
</gene>
<comment type="caution">
    <text evidence="2">The sequence shown here is derived from an EMBL/GenBank/DDBJ whole genome shotgun (WGS) entry which is preliminary data.</text>
</comment>
<dbReference type="InterPro" id="IPR014710">
    <property type="entry name" value="RmlC-like_jellyroll"/>
</dbReference>
<dbReference type="Gene3D" id="2.60.120.10">
    <property type="entry name" value="Jelly Rolls"/>
    <property type="match status" value="1"/>
</dbReference>
<dbReference type="SMART" id="SM00100">
    <property type="entry name" value="cNMP"/>
    <property type="match status" value="1"/>
</dbReference>
<dbReference type="Pfam" id="PF00027">
    <property type="entry name" value="cNMP_binding"/>
    <property type="match status" value="1"/>
</dbReference>
<dbReference type="SUPFAM" id="SSF51206">
    <property type="entry name" value="cAMP-binding domain-like"/>
    <property type="match status" value="1"/>
</dbReference>
<evidence type="ECO:0000259" key="1">
    <source>
        <dbReference type="PROSITE" id="PS50042"/>
    </source>
</evidence>
<evidence type="ECO:0000313" key="3">
    <source>
        <dbReference type="Proteomes" id="UP001552594"/>
    </source>
</evidence>
<organism evidence="2 3">
    <name type="scientific">Streptomyces orinoci</name>
    <name type="common">Streptoverticillium orinoci</name>
    <dbReference type="NCBI Taxonomy" id="67339"/>
    <lineage>
        <taxon>Bacteria</taxon>
        <taxon>Bacillati</taxon>
        <taxon>Actinomycetota</taxon>
        <taxon>Actinomycetes</taxon>
        <taxon>Kitasatosporales</taxon>
        <taxon>Streptomycetaceae</taxon>
        <taxon>Streptomyces</taxon>
    </lineage>
</organism>
<dbReference type="EMBL" id="JBFAUK010000012">
    <property type="protein sequence ID" value="MEV5508205.1"/>
    <property type="molecule type" value="Genomic_DNA"/>
</dbReference>
<proteinExistence type="predicted"/>